<gene>
    <name evidence="3" type="ORF">FRACA_1520016</name>
</gene>
<protein>
    <submittedName>
        <fullName evidence="3">Uncharacterized protein</fullName>
    </submittedName>
</protein>
<evidence type="ECO:0000313" key="3">
    <source>
        <dbReference type="EMBL" id="SNQ46736.1"/>
    </source>
</evidence>
<keyword evidence="4" id="KW-1185">Reference proteome</keyword>
<keyword evidence="2" id="KW-0812">Transmembrane</keyword>
<organism evidence="3 4">
    <name type="scientific">Frankia canadensis</name>
    <dbReference type="NCBI Taxonomy" id="1836972"/>
    <lineage>
        <taxon>Bacteria</taxon>
        <taxon>Bacillati</taxon>
        <taxon>Actinomycetota</taxon>
        <taxon>Actinomycetes</taxon>
        <taxon>Frankiales</taxon>
        <taxon>Frankiaceae</taxon>
        <taxon>Frankia</taxon>
    </lineage>
</organism>
<keyword evidence="2" id="KW-1133">Transmembrane helix</keyword>
<evidence type="ECO:0000256" key="2">
    <source>
        <dbReference type="SAM" id="Phobius"/>
    </source>
</evidence>
<dbReference type="RefSeq" id="WP_101830702.1">
    <property type="nucleotide sequence ID" value="NZ_FZMO01000060.1"/>
</dbReference>
<feature type="transmembrane region" description="Helical" evidence="2">
    <location>
        <begin position="57"/>
        <end position="80"/>
    </location>
</feature>
<dbReference type="EMBL" id="FZMO01000060">
    <property type="protein sequence ID" value="SNQ46736.1"/>
    <property type="molecule type" value="Genomic_DNA"/>
</dbReference>
<proteinExistence type="predicted"/>
<sequence>MIQQLAAHATLLLAATPSPGTGGAGAPSGRDPLPAVNPGTDGLPHQASDALNKILSWSMYGAVTACGIAALISAGFAGWARMSARPQQFDRGLTAFGWAVGCGFLVGIAIPLVNTFYNLSV</sequence>
<feature type="transmembrane region" description="Helical" evidence="2">
    <location>
        <begin position="92"/>
        <end position="113"/>
    </location>
</feature>
<dbReference type="AlphaFoldDB" id="A0A2I2KM63"/>
<keyword evidence="2" id="KW-0472">Membrane</keyword>
<feature type="region of interest" description="Disordered" evidence="1">
    <location>
        <begin position="18"/>
        <end position="42"/>
    </location>
</feature>
<reference evidence="3 4" key="1">
    <citation type="submission" date="2017-06" db="EMBL/GenBank/DDBJ databases">
        <authorList>
            <person name="Kim H.J."/>
            <person name="Triplett B.A."/>
        </authorList>
    </citation>
    <scope>NUCLEOTIDE SEQUENCE [LARGE SCALE GENOMIC DNA]</scope>
    <source>
        <strain evidence="3">FRACA_ARgP5</strain>
    </source>
</reference>
<dbReference type="Proteomes" id="UP000234331">
    <property type="component" value="Unassembled WGS sequence"/>
</dbReference>
<evidence type="ECO:0000256" key="1">
    <source>
        <dbReference type="SAM" id="MobiDB-lite"/>
    </source>
</evidence>
<name>A0A2I2KM63_9ACTN</name>
<accession>A0A2I2KM63</accession>
<evidence type="ECO:0000313" key="4">
    <source>
        <dbReference type="Proteomes" id="UP000234331"/>
    </source>
</evidence>